<dbReference type="PRINTS" id="PR01434">
    <property type="entry name" value="NADHDHGNASE5"/>
</dbReference>
<organism evidence="11 12">
    <name type="scientific">Desulfonatronospira thiodismutans ASO3-1</name>
    <dbReference type="NCBI Taxonomy" id="555779"/>
    <lineage>
        <taxon>Bacteria</taxon>
        <taxon>Pseudomonadati</taxon>
        <taxon>Thermodesulfobacteriota</taxon>
        <taxon>Desulfovibrionia</taxon>
        <taxon>Desulfovibrionales</taxon>
        <taxon>Desulfonatronovibrionaceae</taxon>
        <taxon>Desulfonatronospira</taxon>
    </lineage>
</organism>
<evidence type="ECO:0000256" key="3">
    <source>
        <dbReference type="ARBA" id="ARBA00022475"/>
    </source>
</evidence>
<feature type="domain" description="NADH-Ubiquinone oxidoreductase (complex I) chain 5 N-terminal" evidence="10">
    <location>
        <begin position="70"/>
        <end position="114"/>
    </location>
</feature>
<keyword evidence="5 8" id="KW-1133">Transmembrane helix</keyword>
<dbReference type="Proteomes" id="UP000005496">
    <property type="component" value="Unassembled WGS sequence"/>
</dbReference>
<evidence type="ECO:0000256" key="8">
    <source>
        <dbReference type="SAM" id="Phobius"/>
    </source>
</evidence>
<gene>
    <name evidence="11" type="ORF">Dthio_PD2035</name>
</gene>
<dbReference type="OrthoDB" id="9805769at2"/>
<evidence type="ECO:0000313" key="12">
    <source>
        <dbReference type="Proteomes" id="UP000005496"/>
    </source>
</evidence>
<feature type="domain" description="NADH:quinone oxidoreductase/Mrp antiporter transmembrane" evidence="9">
    <location>
        <begin position="130"/>
        <end position="425"/>
    </location>
</feature>
<accession>D6SPI7</accession>
<comment type="caution">
    <text evidence="11">The sequence shown here is derived from an EMBL/GenBank/DDBJ whole genome shotgun (WGS) entry which is preliminary data.</text>
</comment>
<protein>
    <submittedName>
        <fullName evidence="11">NADH/Ubiquinone/plastoquinone (Complex I)</fullName>
    </submittedName>
</protein>
<evidence type="ECO:0000256" key="5">
    <source>
        <dbReference type="ARBA" id="ARBA00022989"/>
    </source>
</evidence>
<evidence type="ECO:0000256" key="6">
    <source>
        <dbReference type="ARBA" id="ARBA00023136"/>
    </source>
</evidence>
<reference evidence="11" key="1">
    <citation type="submission" date="2010-05" db="EMBL/GenBank/DDBJ databases">
        <title>The draft genome of Desulfonatronospira thiodismutans ASO3-1.</title>
        <authorList>
            <consortium name="US DOE Joint Genome Institute (JGI-PGF)"/>
            <person name="Lucas S."/>
            <person name="Copeland A."/>
            <person name="Lapidus A."/>
            <person name="Cheng J.-F."/>
            <person name="Bruce D."/>
            <person name="Goodwin L."/>
            <person name="Pitluck S."/>
            <person name="Chertkov O."/>
            <person name="Brettin T."/>
            <person name="Detter J.C."/>
            <person name="Han C."/>
            <person name="Land M.L."/>
            <person name="Hauser L."/>
            <person name="Kyrpides N."/>
            <person name="Mikhailova N."/>
            <person name="Muyzer G."/>
            <person name="Woyke T."/>
        </authorList>
    </citation>
    <scope>NUCLEOTIDE SEQUENCE [LARGE SCALE GENOMIC DNA]</scope>
    <source>
        <strain evidence="11">ASO3-1</strain>
    </source>
</reference>
<dbReference type="InterPro" id="IPR001516">
    <property type="entry name" value="Proton_antipo_N"/>
</dbReference>
<name>D6SPI7_9BACT</name>
<feature type="transmembrane region" description="Helical" evidence="8">
    <location>
        <begin position="239"/>
        <end position="261"/>
    </location>
</feature>
<feature type="transmembrane region" description="Helical" evidence="8">
    <location>
        <begin position="376"/>
        <end position="402"/>
    </location>
</feature>
<evidence type="ECO:0000256" key="1">
    <source>
        <dbReference type="ARBA" id="ARBA00004651"/>
    </source>
</evidence>
<dbReference type="EMBL" id="ACJN02000002">
    <property type="protein sequence ID" value="EFI34663.1"/>
    <property type="molecule type" value="Genomic_DNA"/>
</dbReference>
<keyword evidence="4 7" id="KW-0812">Transmembrane</keyword>
<feature type="transmembrane region" description="Helical" evidence="8">
    <location>
        <begin position="35"/>
        <end position="53"/>
    </location>
</feature>
<feature type="transmembrane region" description="Helical" evidence="8">
    <location>
        <begin position="166"/>
        <end position="186"/>
    </location>
</feature>
<sequence length="499" mass="53958">MNLNVWLPLLVLASSLFAGLIIFMLDESRSRLRTALNLFAAAFKVVAVHYMAYRLLVHGEVHEVGFSMGLGFEFLLKVDFLSLMFLALSSNLWLVTTLYAVGYLEGSPNRSRFFGFFSLCVTASTGIAMAGNLITFFIFYEFLTLTTYPLVVHRETRQALEAGRNYLWYTIGGGSVLFVGIVWLHVLAGPFDFTDTGVLEALDPAHYSTLIIIFALLIAGLGVKAALVPLHGWLPVAMIAPAPVSALLHAVAVVKAGAFGIVRVVFDVYDREFAAGLGLLEPLALVAAVTIVFGSVRALMQTDLKKRLAYSTVSQVSYITLGVAILAPFSTVAAIVHLVHQGIMKITLFFCAGNIAETLGLHSIKDLGGVGRRMPVTAICFTVAAFGMIGVPPVAGFVSKWYLGLGGMDAGREWVVGIMVLSSMLNAAYFLPVVKTIWFKTPQKKWKIQRVSRFEAPLTLLLPALATASMSLLAGLWAGWTWSPLGIAKQIATGMGALP</sequence>
<proteinExistence type="inferred from homology"/>
<dbReference type="GO" id="GO:0005886">
    <property type="term" value="C:plasma membrane"/>
    <property type="evidence" value="ECO:0007669"/>
    <property type="project" value="UniProtKB-SubCell"/>
</dbReference>
<feature type="transmembrane region" description="Helical" evidence="8">
    <location>
        <begin position="316"/>
        <end position="340"/>
    </location>
</feature>
<dbReference type="AlphaFoldDB" id="D6SPI7"/>
<dbReference type="PANTHER" id="PTHR42703:SF1">
    <property type="entry name" value="NA(+)_H(+) ANTIPORTER SUBUNIT D1"/>
    <property type="match status" value="1"/>
</dbReference>
<evidence type="ECO:0000259" key="9">
    <source>
        <dbReference type="Pfam" id="PF00361"/>
    </source>
</evidence>
<dbReference type="RefSeq" id="WP_008869983.1">
    <property type="nucleotide sequence ID" value="NZ_ACJN02000002.1"/>
</dbReference>
<evidence type="ECO:0000256" key="2">
    <source>
        <dbReference type="ARBA" id="ARBA00005346"/>
    </source>
</evidence>
<evidence type="ECO:0000259" key="10">
    <source>
        <dbReference type="Pfam" id="PF00662"/>
    </source>
</evidence>
<feature type="transmembrane region" description="Helical" evidence="8">
    <location>
        <begin position="113"/>
        <end position="131"/>
    </location>
</feature>
<evidence type="ECO:0000256" key="7">
    <source>
        <dbReference type="RuleBase" id="RU000320"/>
    </source>
</evidence>
<evidence type="ECO:0000256" key="4">
    <source>
        <dbReference type="ARBA" id="ARBA00022692"/>
    </source>
</evidence>
<dbReference type="Pfam" id="PF00662">
    <property type="entry name" value="Proton_antipo_N"/>
    <property type="match status" value="1"/>
</dbReference>
<comment type="similarity">
    <text evidence="2">Belongs to the CPA3 antiporters (TC 2.A.63) subunit D family.</text>
</comment>
<feature type="transmembrane region" description="Helical" evidence="8">
    <location>
        <begin position="6"/>
        <end position="23"/>
    </location>
</feature>
<feature type="transmembrane region" description="Helical" evidence="8">
    <location>
        <begin position="80"/>
        <end position="101"/>
    </location>
</feature>
<keyword evidence="12" id="KW-1185">Reference proteome</keyword>
<dbReference type="eggNOG" id="COG0651">
    <property type="taxonomic scope" value="Bacteria"/>
</dbReference>
<dbReference type="InterPro" id="IPR050586">
    <property type="entry name" value="CPA3_Na-H_Antiporter_D"/>
</dbReference>
<dbReference type="PANTHER" id="PTHR42703">
    <property type="entry name" value="NADH DEHYDROGENASE"/>
    <property type="match status" value="1"/>
</dbReference>
<dbReference type="Pfam" id="PF00361">
    <property type="entry name" value="Proton_antipo_M"/>
    <property type="match status" value="1"/>
</dbReference>
<comment type="subcellular location">
    <subcellularLocation>
        <location evidence="1">Cell membrane</location>
        <topology evidence="1">Multi-pass membrane protein</topology>
    </subcellularLocation>
    <subcellularLocation>
        <location evidence="7">Membrane</location>
        <topology evidence="7">Multi-pass membrane protein</topology>
    </subcellularLocation>
</comment>
<feature type="transmembrane region" description="Helical" evidence="8">
    <location>
        <begin position="458"/>
        <end position="480"/>
    </location>
</feature>
<feature type="transmembrane region" description="Helical" evidence="8">
    <location>
        <begin position="346"/>
        <end position="364"/>
    </location>
</feature>
<feature type="transmembrane region" description="Helical" evidence="8">
    <location>
        <begin position="273"/>
        <end position="296"/>
    </location>
</feature>
<feature type="transmembrane region" description="Helical" evidence="8">
    <location>
        <begin position="137"/>
        <end position="154"/>
    </location>
</feature>
<dbReference type="InterPro" id="IPR001750">
    <property type="entry name" value="ND/Mrp_TM"/>
</dbReference>
<feature type="transmembrane region" description="Helical" evidence="8">
    <location>
        <begin position="206"/>
        <end position="227"/>
    </location>
</feature>
<keyword evidence="3" id="KW-1003">Cell membrane</keyword>
<feature type="transmembrane region" description="Helical" evidence="8">
    <location>
        <begin position="414"/>
        <end position="438"/>
    </location>
</feature>
<keyword evidence="6 8" id="KW-0472">Membrane</keyword>
<evidence type="ECO:0000313" key="11">
    <source>
        <dbReference type="EMBL" id="EFI34663.1"/>
    </source>
</evidence>